<dbReference type="RefSeq" id="WP_158766562.1">
    <property type="nucleotide sequence ID" value="NZ_CP047045.1"/>
</dbReference>
<keyword evidence="1" id="KW-0812">Transmembrane</keyword>
<evidence type="ECO:0000313" key="3">
    <source>
        <dbReference type="Proteomes" id="UP000431269"/>
    </source>
</evidence>
<protein>
    <submittedName>
        <fullName evidence="2">Uncharacterized protein</fullName>
    </submittedName>
</protein>
<keyword evidence="1" id="KW-0472">Membrane</keyword>
<dbReference type="AlphaFoldDB" id="A0A6I6MWZ6"/>
<sequence length="125" mass="14354">MTRDPRQIEQAFRRVRWQDFVLDFKRSWFVWAAVVTLVFGFAYYSMMPVHVAEVVHGTAIGAHQPPSEDNSAPLTIAVRLETDATANVPLPRGTLYRAGSQVEVAIIRGDWPPHPVRYRFVRYVE</sequence>
<name>A0A6I6MWZ6_9CAUL</name>
<evidence type="ECO:0000256" key="1">
    <source>
        <dbReference type="SAM" id="Phobius"/>
    </source>
</evidence>
<proteinExistence type="predicted"/>
<reference evidence="3" key="1">
    <citation type="submission" date="2019-12" db="EMBL/GenBank/DDBJ databases">
        <title>Complete genome of Terracaulis silvestris 0127_4.</title>
        <authorList>
            <person name="Vieira S."/>
            <person name="Riedel T."/>
            <person name="Sproer C."/>
            <person name="Pascual J."/>
            <person name="Boedeker C."/>
            <person name="Overmann J."/>
        </authorList>
    </citation>
    <scope>NUCLEOTIDE SEQUENCE [LARGE SCALE GENOMIC DNA]</scope>
    <source>
        <strain evidence="3">0127_4</strain>
    </source>
</reference>
<organism evidence="2 3">
    <name type="scientific">Terricaulis silvestris</name>
    <dbReference type="NCBI Taxonomy" id="2686094"/>
    <lineage>
        <taxon>Bacteria</taxon>
        <taxon>Pseudomonadati</taxon>
        <taxon>Pseudomonadota</taxon>
        <taxon>Alphaproteobacteria</taxon>
        <taxon>Caulobacterales</taxon>
        <taxon>Caulobacteraceae</taxon>
        <taxon>Terricaulis</taxon>
    </lineage>
</organism>
<evidence type="ECO:0000313" key="2">
    <source>
        <dbReference type="EMBL" id="QGZ95723.1"/>
    </source>
</evidence>
<keyword evidence="3" id="KW-1185">Reference proteome</keyword>
<dbReference type="Proteomes" id="UP000431269">
    <property type="component" value="Chromosome"/>
</dbReference>
<feature type="transmembrane region" description="Helical" evidence="1">
    <location>
        <begin position="28"/>
        <end position="46"/>
    </location>
</feature>
<gene>
    <name evidence="2" type="ORF">DSM104635_02574</name>
</gene>
<dbReference type="KEGG" id="tsv:DSM104635_02574"/>
<keyword evidence="1" id="KW-1133">Transmembrane helix</keyword>
<dbReference type="EMBL" id="CP047045">
    <property type="protein sequence ID" value="QGZ95723.1"/>
    <property type="molecule type" value="Genomic_DNA"/>
</dbReference>
<accession>A0A6I6MWZ6</accession>